<evidence type="ECO:0000313" key="1">
    <source>
        <dbReference type="EMBL" id="SDK54369.1"/>
    </source>
</evidence>
<proteinExistence type="predicted"/>
<dbReference type="Proteomes" id="UP000198683">
    <property type="component" value="Unassembled WGS sequence"/>
</dbReference>
<dbReference type="STRING" id="683260.SAMN05421874_108200"/>
<evidence type="ECO:0000313" key="2">
    <source>
        <dbReference type="Proteomes" id="UP000198683"/>
    </source>
</evidence>
<gene>
    <name evidence="1" type="ORF">SAMN05421874_108200</name>
</gene>
<protein>
    <submittedName>
        <fullName evidence="1">Uncharacterized protein</fullName>
    </submittedName>
</protein>
<dbReference type="RefSeq" id="WP_176903119.1">
    <property type="nucleotide sequence ID" value="NZ_FNFB01000008.1"/>
</dbReference>
<accession>A0A1G9CRY6</accession>
<keyword evidence="2" id="KW-1185">Reference proteome</keyword>
<reference evidence="1 2" key="1">
    <citation type="submission" date="2016-10" db="EMBL/GenBank/DDBJ databases">
        <authorList>
            <person name="de Groot N.N."/>
        </authorList>
    </citation>
    <scope>NUCLEOTIDE SEQUENCE [LARGE SCALE GENOMIC DNA]</scope>
    <source>
        <strain evidence="1 2">CGMCC 4.5681</strain>
    </source>
</reference>
<name>A0A1G9CRY6_9ACTN</name>
<dbReference type="AlphaFoldDB" id="A0A1G9CRY6"/>
<dbReference type="EMBL" id="FNFB01000008">
    <property type="protein sequence ID" value="SDK54369.1"/>
    <property type="molecule type" value="Genomic_DNA"/>
</dbReference>
<organism evidence="1 2">
    <name type="scientific">Nonomuraea maritima</name>
    <dbReference type="NCBI Taxonomy" id="683260"/>
    <lineage>
        <taxon>Bacteria</taxon>
        <taxon>Bacillati</taxon>
        <taxon>Actinomycetota</taxon>
        <taxon>Actinomycetes</taxon>
        <taxon>Streptosporangiales</taxon>
        <taxon>Streptosporangiaceae</taxon>
        <taxon>Nonomuraea</taxon>
    </lineage>
</organism>
<sequence length="50" mass="5413">MTLLFVSLGLAVAGLVALAVAGTRLVRAARTLNRELAHVHEQFRDKEGLK</sequence>